<keyword evidence="2" id="KW-1185">Reference proteome</keyword>
<proteinExistence type="predicted"/>
<name>A0A9P4S2C1_9PEZI</name>
<comment type="caution">
    <text evidence="1">The sequence shown here is derived from an EMBL/GenBank/DDBJ whole genome shotgun (WGS) entry which is preliminary data.</text>
</comment>
<accession>A0A9P4S2C1</accession>
<dbReference type="InterPro" id="IPR046670">
    <property type="entry name" value="DUF6540"/>
</dbReference>
<organism evidence="1 2">
    <name type="scientific">Patellaria atrata CBS 101060</name>
    <dbReference type="NCBI Taxonomy" id="1346257"/>
    <lineage>
        <taxon>Eukaryota</taxon>
        <taxon>Fungi</taxon>
        <taxon>Dikarya</taxon>
        <taxon>Ascomycota</taxon>
        <taxon>Pezizomycotina</taxon>
        <taxon>Dothideomycetes</taxon>
        <taxon>Dothideomycetes incertae sedis</taxon>
        <taxon>Patellariales</taxon>
        <taxon>Patellariaceae</taxon>
        <taxon>Patellaria</taxon>
    </lineage>
</organism>
<dbReference type="Proteomes" id="UP000799429">
    <property type="component" value="Unassembled WGS sequence"/>
</dbReference>
<dbReference type="Pfam" id="PF20174">
    <property type="entry name" value="DUF6540"/>
    <property type="match status" value="1"/>
</dbReference>
<sequence>MPRTYNRSYSLIELGRVEDHLVVDVPGSRSQDQTPHDYLERVALSIPAPGPSLVPSSSQAPRERVQIQNCQTWLREVVESLVQKNVIGEEALQTLENAPKN</sequence>
<gene>
    <name evidence="1" type="ORF">M501DRAFT_989447</name>
</gene>
<reference evidence="1" key="1">
    <citation type="journal article" date="2020" name="Stud. Mycol.">
        <title>101 Dothideomycetes genomes: a test case for predicting lifestyles and emergence of pathogens.</title>
        <authorList>
            <person name="Haridas S."/>
            <person name="Albert R."/>
            <person name="Binder M."/>
            <person name="Bloem J."/>
            <person name="Labutti K."/>
            <person name="Salamov A."/>
            <person name="Andreopoulos B."/>
            <person name="Baker S."/>
            <person name="Barry K."/>
            <person name="Bills G."/>
            <person name="Bluhm B."/>
            <person name="Cannon C."/>
            <person name="Castanera R."/>
            <person name="Culley D."/>
            <person name="Daum C."/>
            <person name="Ezra D."/>
            <person name="Gonzalez J."/>
            <person name="Henrissat B."/>
            <person name="Kuo A."/>
            <person name="Liang C."/>
            <person name="Lipzen A."/>
            <person name="Lutzoni F."/>
            <person name="Magnuson J."/>
            <person name="Mondo S."/>
            <person name="Nolan M."/>
            <person name="Ohm R."/>
            <person name="Pangilinan J."/>
            <person name="Park H.-J."/>
            <person name="Ramirez L."/>
            <person name="Alfaro M."/>
            <person name="Sun H."/>
            <person name="Tritt A."/>
            <person name="Yoshinaga Y."/>
            <person name="Zwiers L.-H."/>
            <person name="Turgeon B."/>
            <person name="Goodwin S."/>
            <person name="Spatafora J."/>
            <person name="Crous P."/>
            <person name="Grigoriev I."/>
        </authorList>
    </citation>
    <scope>NUCLEOTIDE SEQUENCE</scope>
    <source>
        <strain evidence="1">CBS 101060</strain>
    </source>
</reference>
<evidence type="ECO:0000313" key="2">
    <source>
        <dbReference type="Proteomes" id="UP000799429"/>
    </source>
</evidence>
<protein>
    <submittedName>
        <fullName evidence="1">Uncharacterized protein</fullName>
    </submittedName>
</protein>
<dbReference type="EMBL" id="MU006114">
    <property type="protein sequence ID" value="KAF2834879.1"/>
    <property type="molecule type" value="Genomic_DNA"/>
</dbReference>
<evidence type="ECO:0000313" key="1">
    <source>
        <dbReference type="EMBL" id="KAF2834879.1"/>
    </source>
</evidence>
<dbReference type="OrthoDB" id="2999773at2759"/>
<dbReference type="AlphaFoldDB" id="A0A9P4S2C1"/>